<gene>
    <name evidence="3" type="ORF">B0T26DRAFT_748447</name>
</gene>
<keyword evidence="2" id="KW-1133">Transmembrane helix</keyword>
<keyword evidence="2" id="KW-0472">Membrane</keyword>
<evidence type="ECO:0000256" key="2">
    <source>
        <dbReference type="SAM" id="Phobius"/>
    </source>
</evidence>
<dbReference type="PANTHER" id="PTHR37544">
    <property type="entry name" value="SPRAY-RELATED"/>
    <property type="match status" value="1"/>
</dbReference>
<sequence length="241" mass="26288">MGLPGRTRQQKAGNETGWKLLTMRVPVLASVITTLALAGAVEFLSQKSAKQGGLSLSNSADDIPFAVTFSYLYGITIVAVLYSLLWTWVDLDIRRLQPWLELSRTGGADADSSLLLDYPFTFLAFIPFSAGRRRHWPVFFSGIASMLVFGGVTPLSSSIFGVKEVVLVQDTEQSVKTDSSIMTEAYGVTWLGQRLPAFATREHAFVPFSPAESAANGSPNETWTSNTTMFTTDPSRSISNM</sequence>
<feature type="transmembrane region" description="Helical" evidence="2">
    <location>
        <begin position="21"/>
        <end position="45"/>
    </location>
</feature>
<evidence type="ECO:0000313" key="3">
    <source>
        <dbReference type="EMBL" id="KAK0728190.1"/>
    </source>
</evidence>
<dbReference type="EMBL" id="JAUIRO010000002">
    <property type="protein sequence ID" value="KAK0728190.1"/>
    <property type="molecule type" value="Genomic_DNA"/>
</dbReference>
<keyword evidence="4" id="KW-1185">Reference proteome</keyword>
<dbReference type="GeneID" id="85328236"/>
<feature type="transmembrane region" description="Helical" evidence="2">
    <location>
        <begin position="136"/>
        <end position="155"/>
    </location>
</feature>
<protein>
    <submittedName>
        <fullName evidence="3">Uncharacterized protein</fullName>
    </submittedName>
</protein>
<feature type="region of interest" description="Disordered" evidence="1">
    <location>
        <begin position="210"/>
        <end position="241"/>
    </location>
</feature>
<accession>A0AA40B5R2</accession>
<name>A0AA40B5R2_9PEZI</name>
<dbReference type="InterPro" id="IPR021840">
    <property type="entry name" value="DUF3433"/>
</dbReference>
<organism evidence="3 4">
    <name type="scientific">Lasiosphaeria miniovina</name>
    <dbReference type="NCBI Taxonomy" id="1954250"/>
    <lineage>
        <taxon>Eukaryota</taxon>
        <taxon>Fungi</taxon>
        <taxon>Dikarya</taxon>
        <taxon>Ascomycota</taxon>
        <taxon>Pezizomycotina</taxon>
        <taxon>Sordariomycetes</taxon>
        <taxon>Sordariomycetidae</taxon>
        <taxon>Sordariales</taxon>
        <taxon>Lasiosphaeriaceae</taxon>
        <taxon>Lasiosphaeria</taxon>
    </lineage>
</organism>
<dbReference type="Proteomes" id="UP001172101">
    <property type="component" value="Unassembled WGS sequence"/>
</dbReference>
<feature type="transmembrane region" description="Helical" evidence="2">
    <location>
        <begin position="65"/>
        <end position="89"/>
    </location>
</feature>
<evidence type="ECO:0000256" key="1">
    <source>
        <dbReference type="SAM" id="MobiDB-lite"/>
    </source>
</evidence>
<evidence type="ECO:0000313" key="4">
    <source>
        <dbReference type="Proteomes" id="UP001172101"/>
    </source>
</evidence>
<dbReference type="RefSeq" id="XP_060301045.1">
    <property type="nucleotide sequence ID" value="XM_060444966.1"/>
</dbReference>
<reference evidence="3" key="1">
    <citation type="submission" date="2023-06" db="EMBL/GenBank/DDBJ databases">
        <title>Genome-scale phylogeny and comparative genomics of the fungal order Sordariales.</title>
        <authorList>
            <consortium name="Lawrence Berkeley National Laboratory"/>
            <person name="Hensen N."/>
            <person name="Bonometti L."/>
            <person name="Westerberg I."/>
            <person name="Brannstrom I.O."/>
            <person name="Guillou S."/>
            <person name="Cros-Aarteil S."/>
            <person name="Calhoun S."/>
            <person name="Haridas S."/>
            <person name="Kuo A."/>
            <person name="Mondo S."/>
            <person name="Pangilinan J."/>
            <person name="Riley R."/>
            <person name="LaButti K."/>
            <person name="Andreopoulos B."/>
            <person name="Lipzen A."/>
            <person name="Chen C."/>
            <person name="Yanf M."/>
            <person name="Daum C."/>
            <person name="Ng V."/>
            <person name="Clum A."/>
            <person name="Steindorff A."/>
            <person name="Ohm R."/>
            <person name="Martin F."/>
            <person name="Silar P."/>
            <person name="Natvig D."/>
            <person name="Lalanne C."/>
            <person name="Gautier V."/>
            <person name="Ament-velasquez S.L."/>
            <person name="Kruys A."/>
            <person name="Hutchinson M.I."/>
            <person name="Powell A.J."/>
            <person name="Barry K."/>
            <person name="Miller A.N."/>
            <person name="Grigoriev I.V."/>
            <person name="Debuchy R."/>
            <person name="Gladieux P."/>
            <person name="Thoren M.H."/>
            <person name="Johannesson H."/>
        </authorList>
    </citation>
    <scope>NUCLEOTIDE SEQUENCE</scope>
    <source>
        <strain evidence="3">SMH2392-1A</strain>
    </source>
</reference>
<dbReference type="AlphaFoldDB" id="A0AA40B5R2"/>
<dbReference type="Pfam" id="PF11915">
    <property type="entry name" value="DUF3433"/>
    <property type="match status" value="1"/>
</dbReference>
<feature type="compositionally biased region" description="Polar residues" evidence="1">
    <location>
        <begin position="215"/>
        <end position="241"/>
    </location>
</feature>
<comment type="caution">
    <text evidence="3">The sequence shown here is derived from an EMBL/GenBank/DDBJ whole genome shotgun (WGS) entry which is preliminary data.</text>
</comment>
<keyword evidence="2" id="KW-0812">Transmembrane</keyword>
<proteinExistence type="predicted"/>
<dbReference type="PANTHER" id="PTHR37544:SF3">
    <property type="entry name" value="SPRAY"/>
    <property type="match status" value="1"/>
</dbReference>